<dbReference type="SUPFAM" id="SSF53335">
    <property type="entry name" value="S-adenosyl-L-methionine-dependent methyltransferases"/>
    <property type="match status" value="1"/>
</dbReference>
<comment type="caution">
    <text evidence="7">The sequence shown here is derived from an EMBL/GenBank/DDBJ whole genome shotgun (WGS) entry which is preliminary data.</text>
</comment>
<evidence type="ECO:0000313" key="8">
    <source>
        <dbReference type="Proteomes" id="UP000701853"/>
    </source>
</evidence>
<dbReference type="InterPro" id="IPR029063">
    <property type="entry name" value="SAM-dependent_MTases_sf"/>
</dbReference>
<dbReference type="EC" id="2.1.1.33" evidence="2"/>
<dbReference type="InterPro" id="IPR003358">
    <property type="entry name" value="tRNA_(Gua-N-7)_MeTrfase_Trmb"/>
</dbReference>
<reference evidence="7 8" key="1">
    <citation type="journal article" date="2021" name="bioRxiv">
        <title>The Gossypium anomalum genome as a resource for cotton improvement and evolutionary analysis of hybrid incompatibility.</title>
        <authorList>
            <person name="Grover C.E."/>
            <person name="Yuan D."/>
            <person name="Arick M.A."/>
            <person name="Miller E.R."/>
            <person name="Hu G."/>
            <person name="Peterson D.G."/>
            <person name="Wendel J.F."/>
            <person name="Udall J.A."/>
        </authorList>
    </citation>
    <scope>NUCLEOTIDE SEQUENCE [LARGE SCALE GENOMIC DNA]</scope>
    <source>
        <strain evidence="7">JFW-Udall</strain>
        <tissue evidence="7">Leaf</tissue>
    </source>
</reference>
<evidence type="ECO:0000256" key="6">
    <source>
        <dbReference type="ARBA" id="ARBA00022694"/>
    </source>
</evidence>
<dbReference type="AlphaFoldDB" id="A0A8J5XYB8"/>
<organism evidence="7 8">
    <name type="scientific">Gossypium anomalum</name>
    <dbReference type="NCBI Taxonomy" id="47600"/>
    <lineage>
        <taxon>Eukaryota</taxon>
        <taxon>Viridiplantae</taxon>
        <taxon>Streptophyta</taxon>
        <taxon>Embryophyta</taxon>
        <taxon>Tracheophyta</taxon>
        <taxon>Spermatophyta</taxon>
        <taxon>Magnoliopsida</taxon>
        <taxon>eudicotyledons</taxon>
        <taxon>Gunneridae</taxon>
        <taxon>Pentapetalae</taxon>
        <taxon>rosids</taxon>
        <taxon>malvids</taxon>
        <taxon>Malvales</taxon>
        <taxon>Malvaceae</taxon>
        <taxon>Malvoideae</taxon>
        <taxon>Gossypium</taxon>
    </lineage>
</organism>
<name>A0A8J5XYB8_9ROSI</name>
<dbReference type="PROSITE" id="PS51625">
    <property type="entry name" value="SAM_MT_TRMB"/>
    <property type="match status" value="1"/>
</dbReference>
<keyword evidence="4" id="KW-0808">Transferase</keyword>
<dbReference type="PANTHER" id="PTHR23417:SF21">
    <property type="entry name" value="TRNA (GUANINE-N(7)-)-METHYLTRANSFERASE"/>
    <property type="match status" value="1"/>
</dbReference>
<evidence type="ECO:0000256" key="2">
    <source>
        <dbReference type="ARBA" id="ARBA00011977"/>
    </source>
</evidence>
<dbReference type="Pfam" id="PF02390">
    <property type="entry name" value="Methyltransf_4"/>
    <property type="match status" value="1"/>
</dbReference>
<proteinExistence type="predicted"/>
<keyword evidence="8" id="KW-1185">Reference proteome</keyword>
<comment type="catalytic activity">
    <reaction evidence="1">
        <text>guanosine(46) in tRNA + S-adenosyl-L-methionine = N(7)-methylguanosine(46) in tRNA + S-adenosyl-L-homocysteine</text>
        <dbReference type="Rhea" id="RHEA:42708"/>
        <dbReference type="Rhea" id="RHEA-COMP:10188"/>
        <dbReference type="Rhea" id="RHEA-COMP:10189"/>
        <dbReference type="ChEBI" id="CHEBI:57856"/>
        <dbReference type="ChEBI" id="CHEBI:59789"/>
        <dbReference type="ChEBI" id="CHEBI:74269"/>
        <dbReference type="ChEBI" id="CHEBI:74480"/>
        <dbReference type="EC" id="2.1.1.33"/>
    </reaction>
</comment>
<dbReference type="Gene3D" id="3.40.50.150">
    <property type="entry name" value="Vaccinia Virus protein VP39"/>
    <property type="match status" value="1"/>
</dbReference>
<keyword evidence="3" id="KW-0489">Methyltransferase</keyword>
<sequence length="351" mass="40119">MASSLCLNSCAAVPGAAKQILSSLILLHKFPSSLGHRYCISKTSAFLSVPITDKKEIRSTDLVALEYADLNLTDKISQELGHVRIRQHVNPLSSSFSVPAPVPNWDEVFKDPTLPLMVDIGSDELLHSNPQMLIDNIEKLLEFITCKLFTLSNNVYHYDIEQEVADFSYGLRNKTLIHKIIWDWKYEQKYEIELLGLLVKRAEFWVKELALSNIHFMFANAAVSFKQLVSTYPGPLALVSILCPDPHFKKRHHKRRVVQTPLVNSILTRLMPEGKVFIQSDVVDVAEDMRKQFDEESGVLQHIDTVDPSVLCDNEGWLLNNPMGIRTEREIHAEFEGAKIYRRLYQKRKGY</sequence>
<evidence type="ECO:0000256" key="4">
    <source>
        <dbReference type="ARBA" id="ARBA00022679"/>
    </source>
</evidence>
<dbReference type="PANTHER" id="PTHR23417">
    <property type="entry name" value="3-DEOXY-D-MANNO-OCTULOSONIC-ACID TRANSFERASE/TRNA GUANINE-N 7 - -METHYLTRANSFERASE"/>
    <property type="match status" value="1"/>
</dbReference>
<dbReference type="EMBL" id="JAHUZN010000011">
    <property type="protein sequence ID" value="KAG8478781.1"/>
    <property type="molecule type" value="Genomic_DNA"/>
</dbReference>
<keyword evidence="6" id="KW-0819">tRNA processing</keyword>
<gene>
    <name evidence="7" type="ORF">CXB51_028604</name>
</gene>
<dbReference type="Proteomes" id="UP000701853">
    <property type="component" value="Chromosome 11"/>
</dbReference>
<dbReference type="GO" id="GO:0043527">
    <property type="term" value="C:tRNA methyltransferase complex"/>
    <property type="evidence" value="ECO:0007669"/>
    <property type="project" value="TreeGrafter"/>
</dbReference>
<evidence type="ECO:0000313" key="7">
    <source>
        <dbReference type="EMBL" id="KAG8478781.1"/>
    </source>
</evidence>
<accession>A0A8J5XYB8</accession>
<dbReference type="GO" id="GO:0008176">
    <property type="term" value="F:tRNA (guanine(46)-N7)-methyltransferase activity"/>
    <property type="evidence" value="ECO:0007669"/>
    <property type="project" value="UniProtKB-EC"/>
</dbReference>
<keyword evidence="5" id="KW-0949">S-adenosyl-L-methionine</keyword>
<protein>
    <recommendedName>
        <fullName evidence="2">tRNA (guanine(46)-N(7))-methyltransferase</fullName>
        <ecNumber evidence="2">2.1.1.33</ecNumber>
    </recommendedName>
</protein>
<evidence type="ECO:0000256" key="1">
    <source>
        <dbReference type="ARBA" id="ARBA00000142"/>
    </source>
</evidence>
<evidence type="ECO:0000256" key="5">
    <source>
        <dbReference type="ARBA" id="ARBA00022691"/>
    </source>
</evidence>
<dbReference type="OrthoDB" id="47276at2759"/>
<evidence type="ECO:0000256" key="3">
    <source>
        <dbReference type="ARBA" id="ARBA00022603"/>
    </source>
</evidence>